<dbReference type="Gene3D" id="3.80.10.10">
    <property type="entry name" value="Ribonuclease Inhibitor"/>
    <property type="match status" value="1"/>
</dbReference>
<reference evidence="1" key="1">
    <citation type="journal article" date="2020" name="Stud. Mycol.">
        <title>101 Dothideomycetes genomes: a test case for predicting lifestyles and emergence of pathogens.</title>
        <authorList>
            <person name="Haridas S."/>
            <person name="Albert R."/>
            <person name="Binder M."/>
            <person name="Bloem J."/>
            <person name="Labutti K."/>
            <person name="Salamov A."/>
            <person name="Andreopoulos B."/>
            <person name="Baker S."/>
            <person name="Barry K."/>
            <person name="Bills G."/>
            <person name="Bluhm B."/>
            <person name="Cannon C."/>
            <person name="Castanera R."/>
            <person name="Culley D."/>
            <person name="Daum C."/>
            <person name="Ezra D."/>
            <person name="Gonzalez J."/>
            <person name="Henrissat B."/>
            <person name="Kuo A."/>
            <person name="Liang C."/>
            <person name="Lipzen A."/>
            <person name="Lutzoni F."/>
            <person name="Magnuson J."/>
            <person name="Mondo S."/>
            <person name="Nolan M."/>
            <person name="Ohm R."/>
            <person name="Pangilinan J."/>
            <person name="Park H.-J."/>
            <person name="Ramirez L."/>
            <person name="Alfaro M."/>
            <person name="Sun H."/>
            <person name="Tritt A."/>
            <person name="Yoshinaga Y."/>
            <person name="Zwiers L.-H."/>
            <person name="Turgeon B."/>
            <person name="Goodwin S."/>
            <person name="Spatafora J."/>
            <person name="Crous P."/>
            <person name="Grigoriev I."/>
        </authorList>
    </citation>
    <scope>NUCLEOTIDE SEQUENCE</scope>
    <source>
        <strain evidence="1">CBS 260.36</strain>
    </source>
</reference>
<dbReference type="EMBL" id="ML996092">
    <property type="protein sequence ID" value="KAF2149111.1"/>
    <property type="molecule type" value="Genomic_DNA"/>
</dbReference>
<dbReference type="InterPro" id="IPR032675">
    <property type="entry name" value="LRR_dom_sf"/>
</dbReference>
<accession>A0A9P4MIT9</accession>
<gene>
    <name evidence="1" type="ORF">K461DRAFT_297576</name>
</gene>
<evidence type="ECO:0000313" key="2">
    <source>
        <dbReference type="Proteomes" id="UP000799439"/>
    </source>
</evidence>
<sequence length="202" mass="22094">MTRTPLLESLDVRTADDSVNRLVPYLSVYFHNLKHLSIHTTGGTSLNFPDIVPLLQLQGLKSLQLIRDGSGPQQKRDYGHMAPFFQALPELEMCTIACSDGTAQVTLRELGQACARLKTLEIPSLTIISQEVVEGRIKAPLLSQIETMQVMSFASLDSAVLTGQMMARYAPTLLTLRGPSFPPGSFSDQVSGAFVDQQLYGP</sequence>
<name>A0A9P4MIT9_9PEZI</name>
<protein>
    <submittedName>
        <fullName evidence="1">Uncharacterized protein</fullName>
    </submittedName>
</protein>
<dbReference type="AlphaFoldDB" id="A0A9P4MIT9"/>
<keyword evidence="2" id="KW-1185">Reference proteome</keyword>
<organism evidence="1 2">
    <name type="scientific">Myriangium duriaei CBS 260.36</name>
    <dbReference type="NCBI Taxonomy" id="1168546"/>
    <lineage>
        <taxon>Eukaryota</taxon>
        <taxon>Fungi</taxon>
        <taxon>Dikarya</taxon>
        <taxon>Ascomycota</taxon>
        <taxon>Pezizomycotina</taxon>
        <taxon>Dothideomycetes</taxon>
        <taxon>Dothideomycetidae</taxon>
        <taxon>Myriangiales</taxon>
        <taxon>Myriangiaceae</taxon>
        <taxon>Myriangium</taxon>
    </lineage>
</organism>
<evidence type="ECO:0000313" key="1">
    <source>
        <dbReference type="EMBL" id="KAF2149111.1"/>
    </source>
</evidence>
<dbReference type="Proteomes" id="UP000799439">
    <property type="component" value="Unassembled WGS sequence"/>
</dbReference>
<comment type="caution">
    <text evidence="1">The sequence shown here is derived from an EMBL/GenBank/DDBJ whole genome shotgun (WGS) entry which is preliminary data.</text>
</comment>
<proteinExistence type="predicted"/>